<evidence type="ECO:0000313" key="1">
    <source>
        <dbReference type="EMBL" id="RON01688.1"/>
    </source>
</evidence>
<sequence>MSVHRLNKCGASSLGLVPGLQFMPCIDFCNRVGTEQGYLQTTMNVSIFLSKLLIHPAQFFYLSTFLVRI</sequence>
<gene>
    <name evidence="1" type="ORF">BK659_24570</name>
</gene>
<accession>A0A423GVK6</accession>
<dbReference type="EMBL" id="MOBJ01000034">
    <property type="protein sequence ID" value="RON01688.1"/>
    <property type="molecule type" value="Genomic_DNA"/>
</dbReference>
<comment type="caution">
    <text evidence="1">The sequence shown here is derived from an EMBL/GenBank/DDBJ whole genome shotgun (WGS) entry which is preliminary data.</text>
</comment>
<dbReference type="AlphaFoldDB" id="A0A423GVK6"/>
<proteinExistence type="predicted"/>
<evidence type="ECO:0000313" key="2">
    <source>
        <dbReference type="Proteomes" id="UP000286071"/>
    </source>
</evidence>
<organism evidence="1 2">
    <name type="scientific">Pseudomonas brassicacearum</name>
    <dbReference type="NCBI Taxonomy" id="930166"/>
    <lineage>
        <taxon>Bacteria</taxon>
        <taxon>Pseudomonadati</taxon>
        <taxon>Pseudomonadota</taxon>
        <taxon>Gammaproteobacteria</taxon>
        <taxon>Pseudomonadales</taxon>
        <taxon>Pseudomonadaceae</taxon>
        <taxon>Pseudomonas</taxon>
    </lineage>
</organism>
<name>A0A423GVK6_9PSED</name>
<protein>
    <submittedName>
        <fullName evidence="1">Uncharacterized protein</fullName>
    </submittedName>
</protein>
<dbReference type="Proteomes" id="UP000286071">
    <property type="component" value="Unassembled WGS sequence"/>
</dbReference>
<reference evidence="1 2" key="1">
    <citation type="submission" date="2016-10" db="EMBL/GenBank/DDBJ databases">
        <title>Comparative genome analysis of multiple Pseudomonas spp. focuses on biocontrol and plant growth promoting traits.</title>
        <authorList>
            <person name="Tao X.-Y."/>
            <person name="Taylor C.G."/>
        </authorList>
    </citation>
    <scope>NUCLEOTIDE SEQUENCE [LARGE SCALE GENOMIC DNA]</scope>
    <source>
        <strain evidence="1 2">48H11</strain>
    </source>
</reference>